<accession>K9AZ62</accession>
<gene>
    <name evidence="3" type="ORF">C273_08851</name>
</gene>
<dbReference type="InterPro" id="IPR023393">
    <property type="entry name" value="START-like_dom_sf"/>
</dbReference>
<evidence type="ECO:0000313" key="4">
    <source>
        <dbReference type="Proteomes" id="UP000009885"/>
    </source>
</evidence>
<dbReference type="InterPro" id="IPR013538">
    <property type="entry name" value="ASHA1/2-like_C"/>
</dbReference>
<dbReference type="SUPFAM" id="SSF55961">
    <property type="entry name" value="Bet v1-like"/>
    <property type="match status" value="1"/>
</dbReference>
<evidence type="ECO:0000313" key="3">
    <source>
        <dbReference type="EMBL" id="EKU46800.1"/>
    </source>
</evidence>
<comment type="caution">
    <text evidence="3">The sequence shown here is derived from an EMBL/GenBank/DDBJ whole genome shotgun (WGS) entry which is preliminary data.</text>
</comment>
<dbReference type="RefSeq" id="WP_009384096.1">
    <property type="nucleotide sequence ID" value="NZ_AMSQ01000015.1"/>
</dbReference>
<dbReference type="Proteomes" id="UP000009885">
    <property type="component" value="Unassembled WGS sequence"/>
</dbReference>
<name>K9AZ62_9STAP</name>
<reference evidence="3 4" key="1">
    <citation type="journal article" date="2013" name="Genome Announc.">
        <title>Genome Sequence of Staphylococcus massiliensis Strain S46, Isolated from the Surface of Healthy Human Skin.</title>
        <authorList>
            <person name="Srivastav R."/>
            <person name="Singh A."/>
            <person name="Jangir P.K."/>
            <person name="Kumari C."/>
            <person name="Muduli S."/>
            <person name="Sharma R."/>
        </authorList>
    </citation>
    <scope>NUCLEOTIDE SEQUENCE [LARGE SCALE GENOMIC DNA]</scope>
    <source>
        <strain evidence="3 4">S46</strain>
    </source>
</reference>
<organism evidence="3 4">
    <name type="scientific">Staphylococcus massiliensis S46</name>
    <dbReference type="NCBI Taxonomy" id="1229783"/>
    <lineage>
        <taxon>Bacteria</taxon>
        <taxon>Bacillati</taxon>
        <taxon>Bacillota</taxon>
        <taxon>Bacilli</taxon>
        <taxon>Bacillales</taxon>
        <taxon>Staphylococcaceae</taxon>
        <taxon>Staphylococcus</taxon>
    </lineage>
</organism>
<dbReference type="OrthoDB" id="118413at2"/>
<dbReference type="Pfam" id="PF08327">
    <property type="entry name" value="AHSA1"/>
    <property type="match status" value="1"/>
</dbReference>
<dbReference type="PATRIC" id="fig|1229783.3.peg.1779"/>
<comment type="similarity">
    <text evidence="1">Belongs to the AHA1 family.</text>
</comment>
<protein>
    <recommendedName>
        <fullName evidence="2">Activator of Hsp90 ATPase homologue 1/2-like C-terminal domain-containing protein</fullName>
    </recommendedName>
</protein>
<dbReference type="Gene3D" id="3.30.530.20">
    <property type="match status" value="1"/>
</dbReference>
<sequence length="157" mass="17898">MSFKREDNQIKIERTFDAVPSKVYDAYVTQDQFEAWFHPEGWTTTVKAFDPKPNGHVHYGMFGDDITSYGVSIYETLERPNQLVYRDYFANEKGEINPDMPPMKVALEFHDAGDGKTRLVSTTTLKDAATAKQLVDMGVEQGMHSTWNNLDRLLAKA</sequence>
<dbReference type="CDD" id="cd07814">
    <property type="entry name" value="SRPBCC_CalC_Aha1-like"/>
    <property type="match status" value="1"/>
</dbReference>
<dbReference type="EMBL" id="AMSQ01000015">
    <property type="protein sequence ID" value="EKU46800.1"/>
    <property type="molecule type" value="Genomic_DNA"/>
</dbReference>
<feature type="domain" description="Activator of Hsp90 ATPase homologue 1/2-like C-terminal" evidence="2">
    <location>
        <begin position="17"/>
        <end position="154"/>
    </location>
</feature>
<evidence type="ECO:0000259" key="2">
    <source>
        <dbReference type="Pfam" id="PF08327"/>
    </source>
</evidence>
<proteinExistence type="inferred from homology"/>
<dbReference type="STRING" id="1229783.C273_08851"/>
<dbReference type="eggNOG" id="COG3832">
    <property type="taxonomic scope" value="Bacteria"/>
</dbReference>
<dbReference type="AlphaFoldDB" id="K9AZ62"/>
<evidence type="ECO:0000256" key="1">
    <source>
        <dbReference type="ARBA" id="ARBA00006817"/>
    </source>
</evidence>
<keyword evidence="4" id="KW-1185">Reference proteome</keyword>